<evidence type="ECO:0000313" key="3">
    <source>
        <dbReference type="Proteomes" id="UP000494363"/>
    </source>
</evidence>
<accession>A0A6J5F574</accession>
<evidence type="ECO:0000256" key="1">
    <source>
        <dbReference type="SAM" id="SignalP"/>
    </source>
</evidence>
<protein>
    <recommendedName>
        <fullName evidence="4">Dirigent protein</fullName>
    </recommendedName>
</protein>
<evidence type="ECO:0008006" key="4">
    <source>
        <dbReference type="Google" id="ProtNLM"/>
    </source>
</evidence>
<name>A0A6J5F574_9BURK</name>
<gene>
    <name evidence="2" type="ORF">LMG29542_07519</name>
</gene>
<proteinExistence type="predicted"/>
<dbReference type="RefSeq" id="WP_175232799.1">
    <property type="nucleotide sequence ID" value="NZ_CADIKH010000091.1"/>
</dbReference>
<keyword evidence="1" id="KW-0732">Signal</keyword>
<sequence>MSATINSMILGASLSFCTSVTWAQSNHMPQQGSATYTGYYLNHVLSTMDMGEQGSGAVIEGFGITRNTKGQKPFDKLSVHCLFFEGARGGKYSETGSCTETDTDGDKIYLAVSTDAQTLTGGTGKYKGITGDGTFSGHPLRPPAPDTFAVILEHKVNWNMK</sequence>
<dbReference type="EMBL" id="CADIKH010000091">
    <property type="protein sequence ID" value="CAB3773939.1"/>
    <property type="molecule type" value="Genomic_DNA"/>
</dbReference>
<organism evidence="2 3">
    <name type="scientific">Paraburkholderia humisilvae</name>
    <dbReference type="NCBI Taxonomy" id="627669"/>
    <lineage>
        <taxon>Bacteria</taxon>
        <taxon>Pseudomonadati</taxon>
        <taxon>Pseudomonadota</taxon>
        <taxon>Betaproteobacteria</taxon>
        <taxon>Burkholderiales</taxon>
        <taxon>Burkholderiaceae</taxon>
        <taxon>Paraburkholderia</taxon>
    </lineage>
</organism>
<evidence type="ECO:0000313" key="2">
    <source>
        <dbReference type="EMBL" id="CAB3773939.1"/>
    </source>
</evidence>
<dbReference type="AlphaFoldDB" id="A0A6J5F574"/>
<reference evidence="2 3" key="1">
    <citation type="submission" date="2020-04" db="EMBL/GenBank/DDBJ databases">
        <authorList>
            <person name="De Canck E."/>
        </authorList>
    </citation>
    <scope>NUCLEOTIDE SEQUENCE [LARGE SCALE GENOMIC DNA]</scope>
    <source>
        <strain evidence="2 3">LMG 29542</strain>
    </source>
</reference>
<keyword evidence="3" id="KW-1185">Reference proteome</keyword>
<feature type="chain" id="PRO_5026863694" description="Dirigent protein" evidence="1">
    <location>
        <begin position="24"/>
        <end position="161"/>
    </location>
</feature>
<feature type="signal peptide" evidence="1">
    <location>
        <begin position="1"/>
        <end position="23"/>
    </location>
</feature>
<dbReference type="Proteomes" id="UP000494363">
    <property type="component" value="Unassembled WGS sequence"/>
</dbReference>